<protein>
    <submittedName>
        <fullName evidence="2">Putative zinc binding domain-containing protein</fullName>
    </submittedName>
</protein>
<keyword evidence="3" id="KW-1185">Reference proteome</keyword>
<gene>
    <name evidence="2" type="ORF">SAMN05421779_103486</name>
</gene>
<dbReference type="InterPro" id="IPR029063">
    <property type="entry name" value="SAM-dependent_MTases_sf"/>
</dbReference>
<name>A0A1N7LQG7_9PROT</name>
<sequence>MTVASSHPCGACGASGLQRAFDLPAFPLTGIFVPHGTPARDDDLFDQAVDLCPACGHMQLVTRVPPSRLYGQGYANRSANCHATSGASAFLMNWLDRLLDGRKAGCLLEIGCNDLTMLRVAASRAKQAVGIDPVWLDTPLPADLPDGLSIIGNFIENVDFAADLPAAPDVIFSTHNLEHITFPQQQFARLLDSAAPGALLVIEVPDSDAMVRKGRFDQVFHQHVHYFGLSSFLAFFEAIGAEYVTHAYDRHNWGGSLLIVARKPGGAPLPAGIAQPRPQLVPAFTTAQVAQRFGAFQRRMADFMDVLNDFDGPLYGYGAGQMVPSVAYHLASDLSCLTAILDDSADRHGLSYPRPAVPIAAPGSVDLAEAGVVILALDGVRPIMNRLRDLRPRQIFIPIFAV</sequence>
<evidence type="ECO:0000259" key="1">
    <source>
        <dbReference type="Pfam" id="PF08421"/>
    </source>
</evidence>
<dbReference type="InterPro" id="IPR038576">
    <property type="entry name" value="Methyltransf_Zn-bd_dom_put_sf"/>
</dbReference>
<dbReference type="Gene3D" id="6.20.50.110">
    <property type="entry name" value="Methyltransferase, zinc-binding domain"/>
    <property type="match status" value="1"/>
</dbReference>
<reference evidence="2 3" key="1">
    <citation type="submission" date="2017-01" db="EMBL/GenBank/DDBJ databases">
        <authorList>
            <person name="Mah S.A."/>
            <person name="Swanson W.J."/>
            <person name="Moy G.W."/>
            <person name="Vacquier V.D."/>
        </authorList>
    </citation>
    <scope>NUCLEOTIDE SEQUENCE [LARGE SCALE GENOMIC DNA]</scope>
    <source>
        <strain evidence="2 3">DSM 11589</strain>
    </source>
</reference>
<dbReference type="Gene3D" id="3.40.50.150">
    <property type="entry name" value="Vaccinia Virus protein VP39"/>
    <property type="match status" value="1"/>
</dbReference>
<dbReference type="SUPFAM" id="SSF53335">
    <property type="entry name" value="S-adenosyl-L-methionine-dependent methyltransferases"/>
    <property type="match status" value="1"/>
</dbReference>
<accession>A0A1N7LQG7</accession>
<dbReference type="STRING" id="80876.SAMN05421779_103486"/>
<organism evidence="2 3">
    <name type="scientific">Insolitispirillum peregrinum</name>
    <dbReference type="NCBI Taxonomy" id="80876"/>
    <lineage>
        <taxon>Bacteria</taxon>
        <taxon>Pseudomonadati</taxon>
        <taxon>Pseudomonadota</taxon>
        <taxon>Alphaproteobacteria</taxon>
        <taxon>Rhodospirillales</taxon>
        <taxon>Novispirillaceae</taxon>
        <taxon>Insolitispirillum</taxon>
    </lineage>
</organism>
<evidence type="ECO:0000313" key="3">
    <source>
        <dbReference type="Proteomes" id="UP000185678"/>
    </source>
</evidence>
<proteinExistence type="predicted"/>
<dbReference type="InterPro" id="IPR013630">
    <property type="entry name" value="Methyltransf_Zn-bd_dom_put"/>
</dbReference>
<dbReference type="Pfam" id="PF08421">
    <property type="entry name" value="Methyltransf_13"/>
    <property type="match status" value="1"/>
</dbReference>
<dbReference type="EMBL" id="FTOA01000003">
    <property type="protein sequence ID" value="SIS75941.1"/>
    <property type="molecule type" value="Genomic_DNA"/>
</dbReference>
<dbReference type="RefSeq" id="WP_076400192.1">
    <property type="nucleotide sequence ID" value="NZ_FTOA01000003.1"/>
</dbReference>
<dbReference type="Proteomes" id="UP000185678">
    <property type="component" value="Unassembled WGS sequence"/>
</dbReference>
<dbReference type="Pfam" id="PF13489">
    <property type="entry name" value="Methyltransf_23"/>
    <property type="match status" value="1"/>
</dbReference>
<dbReference type="OrthoDB" id="9815644at2"/>
<dbReference type="AlphaFoldDB" id="A0A1N7LQG7"/>
<evidence type="ECO:0000313" key="2">
    <source>
        <dbReference type="EMBL" id="SIS75941.1"/>
    </source>
</evidence>
<feature type="domain" description="Methyltransferase putative zinc binding" evidence="1">
    <location>
        <begin position="9"/>
        <end position="70"/>
    </location>
</feature>